<feature type="transmembrane region" description="Helical" evidence="6">
    <location>
        <begin position="6"/>
        <end position="24"/>
    </location>
</feature>
<dbReference type="InterPro" id="IPR001851">
    <property type="entry name" value="ABC_transp_permease"/>
</dbReference>
<dbReference type="AlphaFoldDB" id="A0AAU7JL98"/>
<evidence type="ECO:0000256" key="4">
    <source>
        <dbReference type="ARBA" id="ARBA00022989"/>
    </source>
</evidence>
<keyword evidence="5 6" id="KW-0472">Membrane</keyword>
<dbReference type="GO" id="GO:0005886">
    <property type="term" value="C:plasma membrane"/>
    <property type="evidence" value="ECO:0007669"/>
    <property type="project" value="UniProtKB-SubCell"/>
</dbReference>
<dbReference type="RefSeq" id="WP_406857832.1">
    <property type="nucleotide sequence ID" value="NZ_CP157484.1"/>
</dbReference>
<comment type="subcellular location">
    <subcellularLocation>
        <location evidence="1">Cell membrane</location>
        <topology evidence="1">Multi-pass membrane protein</topology>
    </subcellularLocation>
</comment>
<evidence type="ECO:0000256" key="1">
    <source>
        <dbReference type="ARBA" id="ARBA00004651"/>
    </source>
</evidence>
<reference evidence="7" key="1">
    <citation type="submission" date="2024-05" db="EMBL/GenBank/DDBJ databases">
        <authorList>
            <person name="Kim S."/>
            <person name="Heo J."/>
            <person name="Choi H."/>
            <person name="Choi Y."/>
            <person name="Kwon S.-W."/>
            <person name="Kim Y."/>
        </authorList>
    </citation>
    <scope>NUCLEOTIDE SEQUENCE</scope>
    <source>
        <strain evidence="7">KACC 23698</strain>
    </source>
</reference>
<protein>
    <submittedName>
        <fullName evidence="7">Branched-chain amino acid ABC transporter permease</fullName>
    </submittedName>
</protein>
<evidence type="ECO:0000313" key="7">
    <source>
        <dbReference type="EMBL" id="XBO40977.1"/>
    </source>
</evidence>
<evidence type="ECO:0000256" key="5">
    <source>
        <dbReference type="ARBA" id="ARBA00023136"/>
    </source>
</evidence>
<dbReference type="GO" id="GO:0015658">
    <property type="term" value="F:branched-chain amino acid transmembrane transporter activity"/>
    <property type="evidence" value="ECO:0007669"/>
    <property type="project" value="InterPro"/>
</dbReference>
<evidence type="ECO:0000256" key="3">
    <source>
        <dbReference type="ARBA" id="ARBA00022692"/>
    </source>
</evidence>
<dbReference type="PANTHER" id="PTHR30482:SF10">
    <property type="entry name" value="HIGH-AFFINITY BRANCHED-CHAIN AMINO ACID TRANSPORT PROTEIN BRAE"/>
    <property type="match status" value="1"/>
</dbReference>
<sequence length="304" mass="32164">METFLDLWAAYGSTVTFAMVNALFALSTYAVLSTGVLSFTTVVFAAVGGFLAAQLSGKFGLPLWAAFPAAALGGGFAAAVVAFAFLRLESHWMALASLALVLITRVTALNAPALTGGVNGLIVPVRVEPLELAILLALCTVVFWRLHRSWFGLASRAVREDAAVASTMGISPYRIQFIAFLISGVVGGLGGAALAFTLQFISPETYFIGIAFTMIASTVLGGSFHWLGPIIGAAVFTALPTTMQAIVPQIEDVAKGVVLLLIMIFLPRGLIDPRAWGLKKAARLRQKIHDETEAKRAAERDAHA</sequence>
<keyword evidence="3 6" id="KW-0812">Transmembrane</keyword>
<feature type="transmembrane region" description="Helical" evidence="6">
    <location>
        <begin position="129"/>
        <end position="146"/>
    </location>
</feature>
<feature type="transmembrane region" description="Helical" evidence="6">
    <location>
        <begin position="92"/>
        <end position="109"/>
    </location>
</feature>
<dbReference type="InterPro" id="IPR043428">
    <property type="entry name" value="LivM-like"/>
</dbReference>
<evidence type="ECO:0000256" key="2">
    <source>
        <dbReference type="ARBA" id="ARBA00022475"/>
    </source>
</evidence>
<feature type="transmembrane region" description="Helical" evidence="6">
    <location>
        <begin position="36"/>
        <end position="55"/>
    </location>
</feature>
<feature type="transmembrane region" description="Helical" evidence="6">
    <location>
        <begin position="61"/>
        <end position="85"/>
    </location>
</feature>
<dbReference type="PANTHER" id="PTHR30482">
    <property type="entry name" value="HIGH-AFFINITY BRANCHED-CHAIN AMINO ACID TRANSPORT SYSTEM PERMEASE"/>
    <property type="match status" value="1"/>
</dbReference>
<keyword evidence="2" id="KW-1003">Cell membrane</keyword>
<dbReference type="EMBL" id="CP157484">
    <property type="protein sequence ID" value="XBO40977.1"/>
    <property type="molecule type" value="Genomic_DNA"/>
</dbReference>
<organism evidence="7">
    <name type="scientific">Alsobacter sp. KACC 23698</name>
    <dbReference type="NCBI Taxonomy" id="3149229"/>
    <lineage>
        <taxon>Bacteria</taxon>
        <taxon>Pseudomonadati</taxon>
        <taxon>Pseudomonadota</taxon>
        <taxon>Alphaproteobacteria</taxon>
        <taxon>Hyphomicrobiales</taxon>
        <taxon>Alsobacteraceae</taxon>
        <taxon>Alsobacter</taxon>
    </lineage>
</organism>
<gene>
    <name evidence="7" type="ORF">ABEG18_09530</name>
</gene>
<name>A0AAU7JL98_9HYPH</name>
<feature type="transmembrane region" description="Helical" evidence="6">
    <location>
        <begin position="177"/>
        <end position="200"/>
    </location>
</feature>
<dbReference type="CDD" id="cd06581">
    <property type="entry name" value="TM_PBP1_LivM_like"/>
    <property type="match status" value="1"/>
</dbReference>
<proteinExistence type="predicted"/>
<evidence type="ECO:0000256" key="6">
    <source>
        <dbReference type="SAM" id="Phobius"/>
    </source>
</evidence>
<dbReference type="Pfam" id="PF02653">
    <property type="entry name" value="BPD_transp_2"/>
    <property type="match status" value="1"/>
</dbReference>
<keyword evidence="4 6" id="KW-1133">Transmembrane helix</keyword>
<accession>A0AAU7JL98</accession>